<evidence type="ECO:0000313" key="2">
    <source>
        <dbReference type="EMBL" id="OMJ24820.1"/>
    </source>
</evidence>
<reference evidence="2 3" key="1">
    <citation type="submission" date="2017-01" db="EMBL/GenBank/DDBJ databases">
        <authorList>
            <person name="Mah S.A."/>
            <person name="Swanson W.J."/>
            <person name="Moy G.W."/>
            <person name="Vacquier V.D."/>
        </authorList>
    </citation>
    <scope>NUCLEOTIDE SEQUENCE [LARGE SCALE GENOMIC DNA]</scope>
    <source>
        <strain evidence="2 3">GSMNP</strain>
    </source>
</reference>
<comment type="caution">
    <text evidence="2">The sequence shown here is derived from an EMBL/GenBank/DDBJ whole genome shotgun (WGS) entry which is preliminary data.</text>
</comment>
<protein>
    <submittedName>
        <fullName evidence="2">Uncharacterized protein</fullName>
    </submittedName>
</protein>
<dbReference type="AlphaFoldDB" id="A0A1R1YD67"/>
<feature type="compositionally biased region" description="Polar residues" evidence="1">
    <location>
        <begin position="111"/>
        <end position="133"/>
    </location>
</feature>
<sequence>MKPKGTEANIGIDQLLEYNEFNLPSLSKSQMAKLKKMGLITVQVSCVNDDTTETSDKSTKKNKKAKETKSGVNDNESDSSISYGFSSSDFSDSDISSEDENNGENEKSLHSMVNTSRLQTPLESYENFSDSTV</sequence>
<evidence type="ECO:0000313" key="3">
    <source>
        <dbReference type="Proteomes" id="UP000187283"/>
    </source>
</evidence>
<organism evidence="2 3">
    <name type="scientific">Smittium culicis</name>
    <dbReference type="NCBI Taxonomy" id="133412"/>
    <lineage>
        <taxon>Eukaryota</taxon>
        <taxon>Fungi</taxon>
        <taxon>Fungi incertae sedis</taxon>
        <taxon>Zoopagomycota</taxon>
        <taxon>Kickxellomycotina</taxon>
        <taxon>Harpellomycetes</taxon>
        <taxon>Harpellales</taxon>
        <taxon>Legeriomycetaceae</taxon>
        <taxon>Smittium</taxon>
    </lineage>
</organism>
<accession>A0A1R1YD67</accession>
<feature type="region of interest" description="Disordered" evidence="1">
    <location>
        <begin position="48"/>
        <end position="133"/>
    </location>
</feature>
<proteinExistence type="predicted"/>
<keyword evidence="3" id="KW-1185">Reference proteome</keyword>
<dbReference type="EMBL" id="LSSN01000272">
    <property type="protein sequence ID" value="OMJ24820.1"/>
    <property type="molecule type" value="Genomic_DNA"/>
</dbReference>
<evidence type="ECO:0000256" key="1">
    <source>
        <dbReference type="SAM" id="MobiDB-lite"/>
    </source>
</evidence>
<name>A0A1R1YD67_9FUNG</name>
<gene>
    <name evidence="2" type="ORF">AYI70_g1314</name>
</gene>
<feature type="compositionally biased region" description="Acidic residues" evidence="1">
    <location>
        <begin position="91"/>
        <end position="103"/>
    </location>
</feature>
<dbReference type="Proteomes" id="UP000187283">
    <property type="component" value="Unassembled WGS sequence"/>
</dbReference>
<feature type="compositionally biased region" description="Basic and acidic residues" evidence="1">
    <location>
        <begin position="54"/>
        <end position="69"/>
    </location>
</feature>
<feature type="compositionally biased region" description="Low complexity" evidence="1">
    <location>
        <begin position="78"/>
        <end position="90"/>
    </location>
</feature>